<sequence>MSPVRSYSKHTGLLAFVFVVVACIAWAAVFWVGWRVWSAEDVLALQASDMEQTAAREASLTRLRTLVRETRAEREEMRERASDDLIHVVQIIEDLGNVSDVPLDVGSAAVEDGSDSAAFRSVSLVVRARGTFVALAHTVELLDTLPHPSELLQFQLEKTPGASGPWALTARIRVVVSQGNNLQ</sequence>
<dbReference type="AlphaFoldDB" id="A0A1F6ER68"/>
<dbReference type="EMBL" id="MFLU01000002">
    <property type="protein sequence ID" value="OGG76137.1"/>
    <property type="molecule type" value="Genomic_DNA"/>
</dbReference>
<keyword evidence="1" id="KW-0472">Membrane</keyword>
<evidence type="ECO:0000256" key="1">
    <source>
        <dbReference type="SAM" id="Phobius"/>
    </source>
</evidence>
<accession>A0A1F6ER68</accession>
<protein>
    <submittedName>
        <fullName evidence="2">Uncharacterized protein</fullName>
    </submittedName>
</protein>
<reference evidence="2 3" key="1">
    <citation type="journal article" date="2016" name="Nat. Commun.">
        <title>Thousands of microbial genomes shed light on interconnected biogeochemical processes in an aquifer system.</title>
        <authorList>
            <person name="Anantharaman K."/>
            <person name="Brown C.T."/>
            <person name="Hug L.A."/>
            <person name="Sharon I."/>
            <person name="Castelle C.J."/>
            <person name="Probst A.J."/>
            <person name="Thomas B.C."/>
            <person name="Singh A."/>
            <person name="Wilkins M.J."/>
            <person name="Karaoz U."/>
            <person name="Brodie E.L."/>
            <person name="Williams K.H."/>
            <person name="Hubbard S.S."/>
            <person name="Banfield J.F."/>
        </authorList>
    </citation>
    <scope>NUCLEOTIDE SEQUENCE [LARGE SCALE GENOMIC DNA]</scope>
</reference>
<organism evidence="2 3">
    <name type="scientific">Candidatus Kaiserbacteria bacterium RIFCSPLOWO2_01_FULL_50_24</name>
    <dbReference type="NCBI Taxonomy" id="1798507"/>
    <lineage>
        <taxon>Bacteria</taxon>
        <taxon>Candidatus Kaiseribacteriota</taxon>
    </lineage>
</organism>
<evidence type="ECO:0000313" key="3">
    <source>
        <dbReference type="Proteomes" id="UP000178587"/>
    </source>
</evidence>
<keyword evidence="1" id="KW-0812">Transmembrane</keyword>
<name>A0A1F6ER68_9BACT</name>
<comment type="caution">
    <text evidence="2">The sequence shown here is derived from an EMBL/GenBank/DDBJ whole genome shotgun (WGS) entry which is preliminary data.</text>
</comment>
<keyword evidence="1" id="KW-1133">Transmembrane helix</keyword>
<dbReference type="Proteomes" id="UP000178587">
    <property type="component" value="Unassembled WGS sequence"/>
</dbReference>
<proteinExistence type="predicted"/>
<feature type="transmembrane region" description="Helical" evidence="1">
    <location>
        <begin position="12"/>
        <end position="34"/>
    </location>
</feature>
<dbReference type="PROSITE" id="PS51257">
    <property type="entry name" value="PROKAR_LIPOPROTEIN"/>
    <property type="match status" value="1"/>
</dbReference>
<gene>
    <name evidence="2" type="ORF">A3A34_01435</name>
</gene>
<dbReference type="STRING" id="1798507.A3A34_01435"/>
<evidence type="ECO:0000313" key="2">
    <source>
        <dbReference type="EMBL" id="OGG76137.1"/>
    </source>
</evidence>